<protein>
    <submittedName>
        <fullName evidence="2">Uncharacterized protein</fullName>
    </submittedName>
</protein>
<evidence type="ECO:0000313" key="2">
    <source>
        <dbReference type="EMBL" id="MBL0372379.1"/>
    </source>
</evidence>
<organism evidence="2 3">
    <name type="scientific">Rhizobium setariae</name>
    <dbReference type="NCBI Taxonomy" id="2801340"/>
    <lineage>
        <taxon>Bacteria</taxon>
        <taxon>Pseudomonadati</taxon>
        <taxon>Pseudomonadota</taxon>
        <taxon>Alphaproteobacteria</taxon>
        <taxon>Hyphomicrobiales</taxon>
        <taxon>Rhizobiaceae</taxon>
        <taxon>Rhizobium/Agrobacterium group</taxon>
        <taxon>Rhizobium</taxon>
    </lineage>
</organism>
<keyword evidence="3" id="KW-1185">Reference proteome</keyword>
<dbReference type="AlphaFoldDB" id="A0A936YQI9"/>
<sequence>MQKKESQSVPGANQGTDDSRRVGKSAAEKRAERLKSELRANLARRKVQARARREGEEDDRPGDLLSAPKPVDKD</sequence>
<dbReference type="EMBL" id="JAEQNC010000005">
    <property type="protein sequence ID" value="MBL0372379.1"/>
    <property type="molecule type" value="Genomic_DNA"/>
</dbReference>
<evidence type="ECO:0000256" key="1">
    <source>
        <dbReference type="SAM" id="MobiDB-lite"/>
    </source>
</evidence>
<evidence type="ECO:0000313" key="3">
    <source>
        <dbReference type="Proteomes" id="UP000633219"/>
    </source>
</evidence>
<accession>A0A936YQI9</accession>
<feature type="region of interest" description="Disordered" evidence="1">
    <location>
        <begin position="1"/>
        <end position="74"/>
    </location>
</feature>
<feature type="compositionally biased region" description="Polar residues" evidence="1">
    <location>
        <begin position="7"/>
        <end position="16"/>
    </location>
</feature>
<name>A0A936YQI9_9HYPH</name>
<dbReference type="RefSeq" id="WP_201657013.1">
    <property type="nucleotide sequence ID" value="NZ_JAEQNC010000005.1"/>
</dbReference>
<dbReference type="Proteomes" id="UP000633219">
    <property type="component" value="Unassembled WGS sequence"/>
</dbReference>
<comment type="caution">
    <text evidence="2">The sequence shown here is derived from an EMBL/GenBank/DDBJ whole genome shotgun (WGS) entry which is preliminary data.</text>
</comment>
<proteinExistence type="predicted"/>
<gene>
    <name evidence="2" type="ORF">JJB09_10095</name>
</gene>
<feature type="compositionally biased region" description="Basic and acidic residues" evidence="1">
    <location>
        <begin position="17"/>
        <end position="38"/>
    </location>
</feature>
<dbReference type="PROSITE" id="PS50096">
    <property type="entry name" value="IQ"/>
    <property type="match status" value="1"/>
</dbReference>
<reference evidence="2" key="1">
    <citation type="submission" date="2021-01" db="EMBL/GenBank/DDBJ databases">
        <title>Rhizobium sp. strain KVB221 16S ribosomal RNA gene Genome sequencing and assembly.</title>
        <authorList>
            <person name="Kang M."/>
        </authorList>
    </citation>
    <scope>NUCLEOTIDE SEQUENCE</scope>
    <source>
        <strain evidence="2">KVB221</strain>
    </source>
</reference>